<dbReference type="AlphaFoldDB" id="A0A1U7JA03"/>
<keyword evidence="2" id="KW-1185">Reference proteome</keyword>
<evidence type="ECO:0000313" key="2">
    <source>
        <dbReference type="Proteomes" id="UP000185557"/>
    </source>
</evidence>
<organism evidence="1 2">
    <name type="scientific">Phormidium tenue NIES-30</name>
    <dbReference type="NCBI Taxonomy" id="549789"/>
    <lineage>
        <taxon>Bacteria</taxon>
        <taxon>Bacillati</taxon>
        <taxon>Cyanobacteriota</taxon>
        <taxon>Cyanophyceae</taxon>
        <taxon>Oscillatoriophycideae</taxon>
        <taxon>Oscillatoriales</taxon>
        <taxon>Oscillatoriaceae</taxon>
        <taxon>Phormidium</taxon>
    </lineage>
</organism>
<sequence length="143" mass="15934">MMLRELKAFEACWLDLKDVYPTSGQDNMEIAHAMGQLVDCLAKPNQVEQDLPSHLQALFRQLALAYFQGYSPAERPFEAAAVALPVPPPCPRSDRQRRQDISAAVERVKALAQQTQSRMCTARGQAAQCATSDMETLIIHFSD</sequence>
<proteinExistence type="predicted"/>
<evidence type="ECO:0000313" key="1">
    <source>
        <dbReference type="EMBL" id="OKH50556.1"/>
    </source>
</evidence>
<reference evidence="1 2" key="1">
    <citation type="submission" date="2016-11" db="EMBL/GenBank/DDBJ databases">
        <title>Draft Genome Sequences of Nine Cyanobacterial Strains from Diverse Habitats.</title>
        <authorList>
            <person name="Zhu T."/>
            <person name="Hou S."/>
            <person name="Lu X."/>
            <person name="Hess W.R."/>
        </authorList>
    </citation>
    <scope>NUCLEOTIDE SEQUENCE [LARGE SCALE GENOMIC DNA]</scope>
    <source>
        <strain evidence="1 2">NIES-30</strain>
    </source>
</reference>
<comment type="caution">
    <text evidence="1">The sequence shown here is derived from an EMBL/GenBank/DDBJ whole genome shotgun (WGS) entry which is preliminary data.</text>
</comment>
<dbReference type="EMBL" id="MRCG01000001">
    <property type="protein sequence ID" value="OKH50556.1"/>
    <property type="molecule type" value="Genomic_DNA"/>
</dbReference>
<accession>A0A1U7JA03</accession>
<dbReference type="STRING" id="549789.NIES30_00130"/>
<protein>
    <submittedName>
        <fullName evidence="1">Uncharacterized protein</fullName>
    </submittedName>
</protein>
<gene>
    <name evidence="1" type="ORF">NIES30_00130</name>
</gene>
<name>A0A1U7JA03_9CYAN</name>
<dbReference type="Proteomes" id="UP000185557">
    <property type="component" value="Unassembled WGS sequence"/>
</dbReference>
<dbReference type="RefSeq" id="WP_073606370.1">
    <property type="nucleotide sequence ID" value="NZ_MRCG01000001.1"/>
</dbReference>